<evidence type="ECO:0000313" key="2">
    <source>
        <dbReference type="EMBL" id="COX18225.1"/>
    </source>
</evidence>
<protein>
    <submittedName>
        <fullName evidence="1">Uncharacterized protein</fullName>
    </submittedName>
</protein>
<organism evidence="1 3">
    <name type="scientific">Mycobacterium tuberculosis</name>
    <dbReference type="NCBI Taxonomy" id="1773"/>
    <lineage>
        <taxon>Bacteria</taxon>
        <taxon>Bacillati</taxon>
        <taxon>Actinomycetota</taxon>
        <taxon>Actinomycetes</taxon>
        <taxon>Mycobacteriales</taxon>
        <taxon>Mycobacteriaceae</taxon>
        <taxon>Mycobacterium</taxon>
        <taxon>Mycobacterium tuberculosis complex</taxon>
    </lineage>
</organism>
<sequence>MCISGPAVGVYVLRTGGQHGLILVEIDPHHDGGSGAAEGIRWYAGMFECFPGNLQQHSLLRVHRRGFPRCDTEEFGVEARDVRDEAAPLRRHPPRC</sequence>
<dbReference type="EMBL" id="CSAE01000097">
    <property type="protein sequence ID" value="COV36198.1"/>
    <property type="molecule type" value="Genomic_DNA"/>
</dbReference>
<evidence type="ECO:0000313" key="3">
    <source>
        <dbReference type="Proteomes" id="UP000038802"/>
    </source>
</evidence>
<evidence type="ECO:0000313" key="1">
    <source>
        <dbReference type="EMBL" id="COV36198.1"/>
    </source>
</evidence>
<accession>A0A0U0T2U2</accession>
<dbReference type="EMBL" id="CSBK01000269">
    <property type="protein sequence ID" value="COX18225.1"/>
    <property type="molecule type" value="Genomic_DNA"/>
</dbReference>
<dbReference type="Proteomes" id="UP000039021">
    <property type="component" value="Unassembled WGS sequence"/>
</dbReference>
<dbReference type="Proteomes" id="UP000038802">
    <property type="component" value="Unassembled WGS sequence"/>
</dbReference>
<proteinExistence type="predicted"/>
<dbReference type="AlphaFoldDB" id="A0A0U0T2U2"/>
<reference evidence="1" key="3">
    <citation type="submission" date="2015-03" db="EMBL/GenBank/DDBJ databases">
        <authorList>
            <person name="Murphy D."/>
        </authorList>
    </citation>
    <scope>NUCLEOTIDE SEQUENCE [LARGE SCALE GENOMIC DNA]</scope>
    <source>
        <strain evidence="1">K00500041</strain>
    </source>
</reference>
<reference evidence="3 4" key="2">
    <citation type="submission" date="2015-03" db="EMBL/GenBank/DDBJ databases">
        <authorList>
            <consortium name="Pathogen Informatics"/>
        </authorList>
    </citation>
    <scope>NUCLEOTIDE SEQUENCE [LARGE SCALE GENOMIC DNA]</scope>
    <source>
        <strain evidence="3">K00500041</strain>
        <strain evidence="4">N09902308</strain>
    </source>
</reference>
<name>A0A0U0T2U2_MYCTX</name>
<reference evidence="2" key="1">
    <citation type="submission" date="2015-03" db="EMBL/GenBank/DDBJ databases">
        <authorList>
            <consortium name="Pathogen Informatics"/>
            <person name="Murphy D."/>
        </authorList>
    </citation>
    <scope>NUCLEOTIDE SEQUENCE</scope>
    <source>
        <strain evidence="2">N09902308</strain>
    </source>
</reference>
<evidence type="ECO:0000313" key="4">
    <source>
        <dbReference type="Proteomes" id="UP000039021"/>
    </source>
</evidence>
<gene>
    <name evidence="1" type="ORF">ERS007703_01227</name>
    <name evidence="2" type="ORF">ERS007739_00817</name>
</gene>